<dbReference type="Proteomes" id="UP000053718">
    <property type="component" value="Unassembled WGS sequence"/>
</dbReference>
<name>A0A094ILJ9_9GAMM</name>
<dbReference type="AlphaFoldDB" id="A0A094ILJ9"/>
<proteinExistence type="predicted"/>
<reference evidence="1 2" key="1">
    <citation type="submission" date="2014-06" db="EMBL/GenBank/DDBJ databases">
        <title>Draft genome sequence of Idiomarina sp. MCCC 1A10513.</title>
        <authorList>
            <person name="Du J."/>
            <person name="Lai Q."/>
            <person name="Shao Z."/>
        </authorList>
    </citation>
    <scope>NUCLEOTIDE SEQUENCE [LARGE SCALE GENOMIC DNA]</scope>
    <source>
        <strain evidence="1 2">MCCC 1A10513</strain>
    </source>
</reference>
<protein>
    <submittedName>
        <fullName evidence="1">Uncharacterized protein</fullName>
    </submittedName>
</protein>
<evidence type="ECO:0000313" key="2">
    <source>
        <dbReference type="Proteomes" id="UP000053718"/>
    </source>
</evidence>
<organism evidence="1 2">
    <name type="scientific">Pseudidiomarina atlantica</name>
    <dbReference type="NCBI Taxonomy" id="1517416"/>
    <lineage>
        <taxon>Bacteria</taxon>
        <taxon>Pseudomonadati</taxon>
        <taxon>Pseudomonadota</taxon>
        <taxon>Gammaproteobacteria</taxon>
        <taxon>Alteromonadales</taxon>
        <taxon>Idiomarinaceae</taxon>
        <taxon>Pseudidiomarina</taxon>
    </lineage>
</organism>
<sequence>MTNDSTCPECGRSNLYLSKEVSSGGGYAPNYLPGLGSFLSSAKFRVIVCKDCGLTRFFASKKALDKLPESSLWNKL</sequence>
<accession>A0A094ILJ9</accession>
<dbReference type="EMBL" id="JPIN01000007">
    <property type="protein sequence ID" value="KFZ28570.1"/>
    <property type="molecule type" value="Genomic_DNA"/>
</dbReference>
<evidence type="ECO:0000313" key="1">
    <source>
        <dbReference type="EMBL" id="KFZ28570.1"/>
    </source>
</evidence>
<gene>
    <name evidence="1" type="ORF">IDAT_07395</name>
</gene>
<comment type="caution">
    <text evidence="1">The sequence shown here is derived from an EMBL/GenBank/DDBJ whole genome shotgun (WGS) entry which is preliminary data.</text>
</comment>
<keyword evidence="2" id="KW-1185">Reference proteome</keyword>